<name>A0A381YNZ0_9ZZZZ</name>
<dbReference type="EMBL" id="UINC01018614">
    <property type="protein sequence ID" value="SVA78341.1"/>
    <property type="molecule type" value="Genomic_DNA"/>
</dbReference>
<dbReference type="Gene3D" id="3.20.20.140">
    <property type="entry name" value="Metal-dependent hydrolases"/>
    <property type="match status" value="1"/>
</dbReference>
<proteinExistence type="predicted"/>
<gene>
    <name evidence="1" type="ORF">METZ01_LOCUS131195</name>
</gene>
<accession>A0A381YNZ0</accession>
<dbReference type="Pfam" id="PF12228">
    <property type="entry name" value="DUF3604"/>
    <property type="match status" value="1"/>
</dbReference>
<dbReference type="InterPro" id="IPR022028">
    <property type="entry name" value="DUF3604"/>
</dbReference>
<dbReference type="SUPFAM" id="SSF89550">
    <property type="entry name" value="PHP domain-like"/>
    <property type="match status" value="1"/>
</dbReference>
<evidence type="ECO:0000313" key="1">
    <source>
        <dbReference type="EMBL" id="SVA78341.1"/>
    </source>
</evidence>
<dbReference type="InterPro" id="IPR016195">
    <property type="entry name" value="Pol/histidinol_Pase-like"/>
</dbReference>
<organism evidence="1">
    <name type="scientific">marine metagenome</name>
    <dbReference type="NCBI Taxonomy" id="408172"/>
    <lineage>
        <taxon>unclassified sequences</taxon>
        <taxon>metagenomes</taxon>
        <taxon>ecological metagenomes</taxon>
    </lineage>
</organism>
<protein>
    <recommendedName>
        <fullName evidence="2">DUF3604 domain-containing protein</fullName>
    </recommendedName>
</protein>
<sequence length="592" mass="66845">MVNSVKIWLICAAVALTTFVHAIERYAYFGDLHVHTRFSMDAFAFGTRTTPDDAYRFARGAEIRHPEGYAVQLDQPLDFYAVTDHAEYLGGLTTLSNPEHPLFNTAIQLGILDESTVVERGRSHPDAGSFVAENITQRELRDAWQHVVDAAQRHYEPGEFTTFIGYEYTSFRNAGNLHRNVIFGTDQVPVDIFGRLDSFNPEDLWRWMDGQRGQGMRLLSIPHNSNGSDGWMFQDVQWDGTPIDTEYALLRIRNEPLVEVTQVKGTSETHPFLSPNDEWADFEIFPYRVASWLKSRPRGSYVRDAYLTGLQIERRTGVNPYRFGMVGASDTHNAGSRFDERTYAGKVGLLDAVPERRGSVPVRVEGTVPAYRHVFRTYYGASGLTGVWADENTRDAIFSAFTRKETFATSGPRIRVRMFAGHDFPNDMLARSDYARVAYARGVPQGGVLRRRRTAPDLLVVALRDPNAAPLQRIQIVKGWLENGLRREQVYDVVCSDGGEVDPGTNRCPDNGADVDLATCAIRKNIGAAQLSTIWKDPDYDYAQPSFYYARVIENPSCRWSTWDAVRAGVTPRAGYPTTVQERAWTSPIWIR</sequence>
<dbReference type="AlphaFoldDB" id="A0A381YNZ0"/>
<evidence type="ECO:0008006" key="2">
    <source>
        <dbReference type="Google" id="ProtNLM"/>
    </source>
</evidence>
<reference evidence="1" key="1">
    <citation type="submission" date="2018-05" db="EMBL/GenBank/DDBJ databases">
        <authorList>
            <person name="Lanie J.A."/>
            <person name="Ng W.-L."/>
            <person name="Kazmierczak K.M."/>
            <person name="Andrzejewski T.M."/>
            <person name="Davidsen T.M."/>
            <person name="Wayne K.J."/>
            <person name="Tettelin H."/>
            <person name="Glass J.I."/>
            <person name="Rusch D."/>
            <person name="Podicherti R."/>
            <person name="Tsui H.-C.T."/>
            <person name="Winkler M.E."/>
        </authorList>
    </citation>
    <scope>NUCLEOTIDE SEQUENCE</scope>
</reference>